<proteinExistence type="predicted"/>
<keyword evidence="2" id="KW-1185">Reference proteome</keyword>
<evidence type="ECO:0000313" key="2">
    <source>
        <dbReference type="Proteomes" id="UP000792457"/>
    </source>
</evidence>
<protein>
    <submittedName>
        <fullName evidence="1">Uncharacterized protein</fullName>
    </submittedName>
</protein>
<evidence type="ECO:0000313" key="1">
    <source>
        <dbReference type="EMBL" id="KAG8234197.1"/>
    </source>
</evidence>
<comment type="caution">
    <text evidence="1">The sequence shown here is derived from an EMBL/GenBank/DDBJ whole genome shotgun (WGS) entry which is preliminary data.</text>
</comment>
<name>A0A8K0KFS8_LADFU</name>
<organism evidence="1 2">
    <name type="scientific">Ladona fulva</name>
    <name type="common">Scarce chaser dragonfly</name>
    <name type="synonym">Libellula fulva</name>
    <dbReference type="NCBI Taxonomy" id="123851"/>
    <lineage>
        <taxon>Eukaryota</taxon>
        <taxon>Metazoa</taxon>
        <taxon>Ecdysozoa</taxon>
        <taxon>Arthropoda</taxon>
        <taxon>Hexapoda</taxon>
        <taxon>Insecta</taxon>
        <taxon>Pterygota</taxon>
        <taxon>Palaeoptera</taxon>
        <taxon>Odonata</taxon>
        <taxon>Epiprocta</taxon>
        <taxon>Anisoptera</taxon>
        <taxon>Libelluloidea</taxon>
        <taxon>Libellulidae</taxon>
        <taxon>Ladona</taxon>
    </lineage>
</organism>
<dbReference type="OrthoDB" id="6737600at2759"/>
<accession>A0A8K0KFS8</accession>
<reference evidence="1" key="1">
    <citation type="submission" date="2013-04" db="EMBL/GenBank/DDBJ databases">
        <authorList>
            <person name="Qu J."/>
            <person name="Murali S.C."/>
            <person name="Bandaranaike D."/>
            <person name="Bellair M."/>
            <person name="Blankenburg K."/>
            <person name="Chao H."/>
            <person name="Dinh H."/>
            <person name="Doddapaneni H."/>
            <person name="Downs B."/>
            <person name="Dugan-Rocha S."/>
            <person name="Elkadiri S."/>
            <person name="Gnanaolivu R.D."/>
            <person name="Hernandez B."/>
            <person name="Javaid M."/>
            <person name="Jayaseelan J.C."/>
            <person name="Lee S."/>
            <person name="Li M."/>
            <person name="Ming W."/>
            <person name="Munidasa M."/>
            <person name="Muniz J."/>
            <person name="Nguyen L."/>
            <person name="Ongeri F."/>
            <person name="Osuji N."/>
            <person name="Pu L.-L."/>
            <person name="Puazo M."/>
            <person name="Qu C."/>
            <person name="Quiroz J."/>
            <person name="Raj R."/>
            <person name="Weissenberger G."/>
            <person name="Xin Y."/>
            <person name="Zou X."/>
            <person name="Han Y."/>
            <person name="Richards S."/>
            <person name="Worley K."/>
            <person name="Muzny D."/>
            <person name="Gibbs R."/>
        </authorList>
    </citation>
    <scope>NUCLEOTIDE SEQUENCE</scope>
    <source>
        <strain evidence="1">Sampled in the wild</strain>
    </source>
</reference>
<reference evidence="1" key="2">
    <citation type="submission" date="2017-10" db="EMBL/GenBank/DDBJ databases">
        <title>Ladona fulva Genome sequencing and assembly.</title>
        <authorList>
            <person name="Murali S."/>
            <person name="Richards S."/>
            <person name="Bandaranaike D."/>
            <person name="Bellair M."/>
            <person name="Blankenburg K."/>
            <person name="Chao H."/>
            <person name="Dinh H."/>
            <person name="Doddapaneni H."/>
            <person name="Dugan-Rocha S."/>
            <person name="Elkadiri S."/>
            <person name="Gnanaolivu R."/>
            <person name="Hernandez B."/>
            <person name="Skinner E."/>
            <person name="Javaid M."/>
            <person name="Lee S."/>
            <person name="Li M."/>
            <person name="Ming W."/>
            <person name="Munidasa M."/>
            <person name="Muniz J."/>
            <person name="Nguyen L."/>
            <person name="Hughes D."/>
            <person name="Osuji N."/>
            <person name="Pu L.-L."/>
            <person name="Puazo M."/>
            <person name="Qu C."/>
            <person name="Quiroz J."/>
            <person name="Raj R."/>
            <person name="Weissenberger G."/>
            <person name="Xin Y."/>
            <person name="Zou X."/>
            <person name="Han Y."/>
            <person name="Worley K."/>
            <person name="Muzny D."/>
            <person name="Gibbs R."/>
        </authorList>
    </citation>
    <scope>NUCLEOTIDE SEQUENCE</scope>
    <source>
        <strain evidence="1">Sampled in the wild</strain>
    </source>
</reference>
<dbReference type="EMBL" id="KZ308788">
    <property type="protein sequence ID" value="KAG8234197.1"/>
    <property type="molecule type" value="Genomic_DNA"/>
</dbReference>
<dbReference type="AlphaFoldDB" id="A0A8K0KFS8"/>
<sequence>MADSRKKYMRTKLLVNSGTKTPEIGEMSIDGKPCSGHSSTSQTDGNVEKICEIILENQRWIIEEVVELSGVTRSSVQYILTEDLGMKMVDAKFVLSQPVFLTKMA</sequence>
<gene>
    <name evidence="1" type="ORF">J437_LFUL007357</name>
</gene>
<dbReference type="Proteomes" id="UP000792457">
    <property type="component" value="Unassembled WGS sequence"/>
</dbReference>